<dbReference type="PANTHER" id="PTHR10963:SF55">
    <property type="entry name" value="GLYCOSIDE HYDROLASE FAMILY 16 PROTEIN"/>
    <property type="match status" value="1"/>
</dbReference>
<dbReference type="EMBL" id="CP003060">
    <property type="protein sequence ID" value="AEP28294.1"/>
    <property type="molecule type" value="Genomic_DNA"/>
</dbReference>
<dbReference type="HOGENOM" id="CLU_467532_0_0_6"/>
<dbReference type="AlphaFoldDB" id="G4QIV5"/>
<comment type="similarity">
    <text evidence="1">Belongs to the glycosyl hydrolase 16 family.</text>
</comment>
<dbReference type="SUPFAM" id="SSF49899">
    <property type="entry name" value="Concanavalin A-like lectins/glucanases"/>
    <property type="match status" value="1"/>
</dbReference>
<gene>
    <name evidence="6" type="ordered locus">GNIT_0140</name>
</gene>
<dbReference type="GO" id="GO:0005509">
    <property type="term" value="F:calcium ion binding"/>
    <property type="evidence" value="ECO:0007669"/>
    <property type="project" value="InterPro"/>
</dbReference>
<accession>G4QIV5</accession>
<dbReference type="Gene3D" id="2.60.120.200">
    <property type="match status" value="1"/>
</dbReference>
<feature type="signal peptide" evidence="4">
    <location>
        <begin position="1"/>
        <end position="34"/>
    </location>
</feature>
<dbReference type="GO" id="GO:0004553">
    <property type="term" value="F:hydrolase activity, hydrolyzing O-glycosyl compounds"/>
    <property type="evidence" value="ECO:0007669"/>
    <property type="project" value="InterPro"/>
</dbReference>
<evidence type="ECO:0000256" key="4">
    <source>
        <dbReference type="SAM" id="SignalP"/>
    </source>
</evidence>
<feature type="chain" id="PRO_5003467864" evidence="4">
    <location>
        <begin position="35"/>
        <end position="583"/>
    </location>
</feature>
<proteinExistence type="inferred from homology"/>
<dbReference type="GO" id="GO:0007155">
    <property type="term" value="P:cell adhesion"/>
    <property type="evidence" value="ECO:0007669"/>
    <property type="project" value="InterPro"/>
</dbReference>
<dbReference type="Pfam" id="PF02412">
    <property type="entry name" value="TSP_3"/>
    <property type="match status" value="2"/>
</dbReference>
<feature type="region of interest" description="Disordered" evidence="3">
    <location>
        <begin position="509"/>
        <end position="552"/>
    </location>
</feature>
<dbReference type="RefSeq" id="WP_014107173.1">
    <property type="nucleotide sequence ID" value="NC_016041.1"/>
</dbReference>
<evidence type="ECO:0000259" key="5">
    <source>
        <dbReference type="PROSITE" id="PS51762"/>
    </source>
</evidence>
<feature type="domain" description="GH16" evidence="5">
    <location>
        <begin position="31"/>
        <end position="287"/>
    </location>
</feature>
<dbReference type="InterPro" id="IPR013320">
    <property type="entry name" value="ConA-like_dom_sf"/>
</dbReference>
<dbReference type="Proteomes" id="UP000009282">
    <property type="component" value="Chromosome"/>
</dbReference>
<evidence type="ECO:0000256" key="1">
    <source>
        <dbReference type="ARBA" id="ARBA00006865"/>
    </source>
</evidence>
<dbReference type="InterPro" id="IPR003367">
    <property type="entry name" value="Thrombospondin_3-like_rpt"/>
</dbReference>
<evidence type="ECO:0000313" key="7">
    <source>
        <dbReference type="Proteomes" id="UP000009282"/>
    </source>
</evidence>
<dbReference type="CDD" id="cd08023">
    <property type="entry name" value="GH16_laminarinase_like"/>
    <property type="match status" value="1"/>
</dbReference>
<dbReference type="InterPro" id="IPR050546">
    <property type="entry name" value="Glycosyl_Hydrlase_16"/>
</dbReference>
<name>G4QIV5_GLANF</name>
<dbReference type="eggNOG" id="COG2273">
    <property type="taxonomic scope" value="Bacteria"/>
</dbReference>
<sequence>MQNTNIVNQIAKKHMKKAAVLAAFCFFPFAQSQAGWEVSWIDRFDGESMNWNNWTAQIQANYNNEIQCYTDNETGENRNFEVSDGTLKITARRQNINCPGQNDRSRNWTSGRINSKDKAEFLYGRLEARIRFSELKGGTWPAFWMLENRIAEDPFKGDNDNVNWPNPGAGEIDVWEWYANSGDRYITNFFNTGNCGREVRVPYSGGASDVLGFHTYGIEWTADEIKFFMDDNFVAQQNLSNCSQYEEPMFALLNVAIGGSLGGTVDPQLDTATMEVDYVAHCVATDANEWQQCNESTPEALDDDNDGVSNNRDQCPNTPPNAQVDASGCQFVTEPQEASPLPINAQNEVISLFSDSYQNIDGVDFNPNWGQATTVTQEQIRDNNVLKYTALNYQGTDFDNNKQDVSLFDNFYLDYWTQDSTSLKVFVISPGPRETFFEVDVEQQFWQTLVIPLSTYSSVVDLTNVFQLKIEGNGTVFFDNIFFGNTTEAAVDSDGDGVLDADDQCPETAAGAEVDSTGCVVDTTEPEPAPAPPAPAPEPQEPVVEPPTESESSGGSMHILFLIGVLCIAAGRRSMGRIKLSLK</sequence>
<dbReference type="STRING" id="1085623.GNIT_0140"/>
<dbReference type="InterPro" id="IPR028974">
    <property type="entry name" value="TSP_type-3_rpt"/>
</dbReference>
<feature type="compositionally biased region" description="Low complexity" evidence="3">
    <location>
        <begin position="541"/>
        <end position="552"/>
    </location>
</feature>
<keyword evidence="7" id="KW-1185">Reference proteome</keyword>
<dbReference type="InterPro" id="IPR000757">
    <property type="entry name" value="Beta-glucanase-like"/>
</dbReference>
<evidence type="ECO:0000313" key="6">
    <source>
        <dbReference type="EMBL" id="AEP28294.1"/>
    </source>
</evidence>
<dbReference type="GO" id="GO:0005975">
    <property type="term" value="P:carbohydrate metabolic process"/>
    <property type="evidence" value="ECO:0007669"/>
    <property type="project" value="InterPro"/>
</dbReference>
<feature type="compositionally biased region" description="Pro residues" evidence="3">
    <location>
        <begin position="527"/>
        <end position="540"/>
    </location>
</feature>
<dbReference type="PROSITE" id="PS51762">
    <property type="entry name" value="GH16_2"/>
    <property type="match status" value="1"/>
</dbReference>
<dbReference type="PANTHER" id="PTHR10963">
    <property type="entry name" value="GLYCOSYL HYDROLASE-RELATED"/>
    <property type="match status" value="1"/>
</dbReference>
<dbReference type="Pfam" id="PF00722">
    <property type="entry name" value="Glyco_hydro_16"/>
    <property type="match status" value="1"/>
</dbReference>
<protein>
    <submittedName>
        <fullName evidence="6">Beta-glucanase</fullName>
    </submittedName>
</protein>
<evidence type="ECO:0000256" key="2">
    <source>
        <dbReference type="ARBA" id="ARBA00022729"/>
    </source>
</evidence>
<evidence type="ECO:0000256" key="3">
    <source>
        <dbReference type="SAM" id="MobiDB-lite"/>
    </source>
</evidence>
<dbReference type="OrthoDB" id="9809583at2"/>
<keyword evidence="2 4" id="KW-0732">Signal</keyword>
<dbReference type="KEGG" id="gni:GNIT_0140"/>
<dbReference type="SUPFAM" id="SSF103647">
    <property type="entry name" value="TSP type-3 repeat"/>
    <property type="match status" value="2"/>
</dbReference>
<reference evidence="6 7" key="1">
    <citation type="journal article" date="2011" name="J. Bacteriol.">
        <title>Complete genome sequence of seawater bacterium Glaciecola nitratireducens FR1064T.</title>
        <authorList>
            <person name="Bian F."/>
            <person name="Qin Q.L."/>
            <person name="Xie B.B."/>
            <person name="Shu Y.L."/>
            <person name="Zhang X.Y."/>
            <person name="Yu Y."/>
            <person name="Chen B."/>
            <person name="Chen X.L."/>
            <person name="Zhou B.C."/>
            <person name="Zhang Y.Z."/>
        </authorList>
    </citation>
    <scope>NUCLEOTIDE SEQUENCE [LARGE SCALE GENOMIC DNA]</scope>
    <source>
        <strain evidence="7">JCM 12485 / KCTC 12276 / FR1064</strain>
    </source>
</reference>
<organism evidence="6 7">
    <name type="scientific">Glaciecola nitratireducens (strain JCM 12485 / KCTC 12276 / FR1064)</name>
    <dbReference type="NCBI Taxonomy" id="1085623"/>
    <lineage>
        <taxon>Bacteria</taxon>
        <taxon>Pseudomonadati</taxon>
        <taxon>Pseudomonadota</taxon>
        <taxon>Gammaproteobacteria</taxon>
        <taxon>Alteromonadales</taxon>
        <taxon>Alteromonadaceae</taxon>
        <taxon>Brumicola</taxon>
    </lineage>
</organism>